<gene>
    <name evidence="2" type="ORF">IAB94_04380</name>
</gene>
<dbReference type="Gene3D" id="3.40.470.10">
    <property type="entry name" value="Uracil-DNA glycosylase-like domain"/>
    <property type="match status" value="1"/>
</dbReference>
<organism evidence="2 3">
    <name type="scientific">Candidatus Coproplasma avicola</name>
    <dbReference type="NCBI Taxonomy" id="2840744"/>
    <lineage>
        <taxon>Bacteria</taxon>
        <taxon>Bacillati</taxon>
        <taxon>Bacillota</taxon>
        <taxon>Clostridia</taxon>
        <taxon>Eubacteriales</taxon>
        <taxon>Candidatus Coproplasma</taxon>
    </lineage>
</organism>
<dbReference type="InterPro" id="IPR005122">
    <property type="entry name" value="Uracil-DNA_glycosylase-like"/>
</dbReference>
<dbReference type="EC" id="3.2.2.15" evidence="2"/>
<dbReference type="CDD" id="cd10032">
    <property type="entry name" value="UDG-F6_HDG"/>
    <property type="match status" value="1"/>
</dbReference>
<dbReference type="Pfam" id="PF03167">
    <property type="entry name" value="UDG"/>
    <property type="match status" value="1"/>
</dbReference>
<dbReference type="InterPro" id="IPR036895">
    <property type="entry name" value="Uracil-DNA_glycosylase-like_sf"/>
</dbReference>
<dbReference type="NCBIfam" id="TIGR04274">
    <property type="entry name" value="hypoxanDNAglyco"/>
    <property type="match status" value="1"/>
</dbReference>
<sequence>MSDLVYGFEPFCDVDSRLLILGSFPSVKSRAQSFYYGNPQNAFWRILSAFFKQPLPVSVEEKKLFLRRNKIALWDIVTSCEIVGSADSTIKNYSVADLKKVMDISPIEKIILNGGTAYKIFLKYYKNIAAPYIKLPSTSPANARAKDEEWCDELSRTFK</sequence>
<reference evidence="2" key="1">
    <citation type="submission" date="2020-10" db="EMBL/GenBank/DDBJ databases">
        <authorList>
            <person name="Gilroy R."/>
        </authorList>
    </citation>
    <scope>NUCLEOTIDE SEQUENCE</scope>
    <source>
        <strain evidence="2">ChiW16-3235</strain>
    </source>
</reference>
<dbReference type="GO" id="GO:0033958">
    <property type="term" value="F:DNA-deoxyinosine glycosylase activity"/>
    <property type="evidence" value="ECO:0007669"/>
    <property type="project" value="UniProtKB-EC"/>
</dbReference>
<dbReference type="SMART" id="SM00987">
    <property type="entry name" value="UreE_C"/>
    <property type="match status" value="1"/>
</dbReference>
<dbReference type="Proteomes" id="UP000823913">
    <property type="component" value="Unassembled WGS sequence"/>
</dbReference>
<dbReference type="SMART" id="SM00986">
    <property type="entry name" value="UDG"/>
    <property type="match status" value="1"/>
</dbReference>
<feature type="domain" description="Uracil-DNA glycosylase-like" evidence="1">
    <location>
        <begin position="9"/>
        <end position="154"/>
    </location>
</feature>
<dbReference type="EMBL" id="DVHK01000093">
    <property type="protein sequence ID" value="HIR67263.1"/>
    <property type="molecule type" value="Genomic_DNA"/>
</dbReference>
<reference evidence="2" key="2">
    <citation type="journal article" date="2021" name="PeerJ">
        <title>Extensive microbial diversity within the chicken gut microbiome revealed by metagenomics and culture.</title>
        <authorList>
            <person name="Gilroy R."/>
            <person name="Ravi A."/>
            <person name="Getino M."/>
            <person name="Pursley I."/>
            <person name="Horton D.L."/>
            <person name="Alikhan N.F."/>
            <person name="Baker D."/>
            <person name="Gharbi K."/>
            <person name="Hall N."/>
            <person name="Watson M."/>
            <person name="Adriaenssens E.M."/>
            <person name="Foster-Nyarko E."/>
            <person name="Jarju S."/>
            <person name="Secka A."/>
            <person name="Antonio M."/>
            <person name="Oren A."/>
            <person name="Chaudhuri R.R."/>
            <person name="La Ragione R."/>
            <person name="Hildebrand F."/>
            <person name="Pallen M.J."/>
        </authorList>
    </citation>
    <scope>NUCLEOTIDE SEQUENCE</scope>
    <source>
        <strain evidence="2">ChiW16-3235</strain>
    </source>
</reference>
<dbReference type="SUPFAM" id="SSF52141">
    <property type="entry name" value="Uracil-DNA glycosylase-like"/>
    <property type="match status" value="1"/>
</dbReference>
<evidence type="ECO:0000259" key="1">
    <source>
        <dbReference type="SMART" id="SM00986"/>
    </source>
</evidence>
<dbReference type="InterPro" id="IPR026353">
    <property type="entry name" value="Hypoxan-DNA_Glyclase"/>
</dbReference>
<keyword evidence="2" id="KW-0326">Glycosidase</keyword>
<protein>
    <submittedName>
        <fullName evidence="2">DNA-deoxyinosine glycosylase</fullName>
        <ecNumber evidence="2">3.2.2.15</ecNumber>
    </submittedName>
</protein>
<dbReference type="AlphaFoldDB" id="A0A9D1E6F5"/>
<name>A0A9D1E6F5_9FIRM</name>
<evidence type="ECO:0000313" key="3">
    <source>
        <dbReference type="Proteomes" id="UP000823913"/>
    </source>
</evidence>
<keyword evidence="2" id="KW-0378">Hydrolase</keyword>
<evidence type="ECO:0000313" key="2">
    <source>
        <dbReference type="EMBL" id="HIR67263.1"/>
    </source>
</evidence>
<accession>A0A9D1E6F5</accession>
<comment type="caution">
    <text evidence="2">The sequence shown here is derived from an EMBL/GenBank/DDBJ whole genome shotgun (WGS) entry which is preliminary data.</text>
</comment>
<proteinExistence type="predicted"/>